<dbReference type="SUPFAM" id="SSF49785">
    <property type="entry name" value="Galactose-binding domain-like"/>
    <property type="match status" value="1"/>
</dbReference>
<dbReference type="PANTHER" id="PTHR24043:SF8">
    <property type="entry name" value="EGF-LIKE DOMAIN-CONTAINING PROTEIN"/>
    <property type="match status" value="1"/>
</dbReference>
<comment type="caution">
    <text evidence="8">The sequence shown here is derived from an EMBL/GenBank/DDBJ whole genome shotgun (WGS) entry which is preliminary data.</text>
</comment>
<name>A0AAE1DDW0_9GAST</name>
<dbReference type="GO" id="GO:0046872">
    <property type="term" value="F:metal ion binding"/>
    <property type="evidence" value="ECO:0007669"/>
    <property type="project" value="UniProtKB-KW"/>
</dbReference>
<evidence type="ECO:0000256" key="6">
    <source>
        <dbReference type="SAM" id="SignalP"/>
    </source>
</evidence>
<dbReference type="SMART" id="SM00607">
    <property type="entry name" value="FTP"/>
    <property type="match status" value="1"/>
</dbReference>
<keyword evidence="5" id="KW-1133">Transmembrane helix</keyword>
<reference evidence="8" key="1">
    <citation type="journal article" date="2023" name="G3 (Bethesda)">
        <title>A reference genome for the long-term kleptoplast-retaining sea slug Elysia crispata morphotype clarki.</title>
        <authorList>
            <person name="Eastman K.E."/>
            <person name="Pendleton A.L."/>
            <person name="Shaikh M.A."/>
            <person name="Suttiyut T."/>
            <person name="Ogas R."/>
            <person name="Tomko P."/>
            <person name="Gavelis G."/>
            <person name="Widhalm J.R."/>
            <person name="Wisecaver J.H."/>
        </authorList>
    </citation>
    <scope>NUCLEOTIDE SEQUENCE</scope>
    <source>
        <strain evidence="8">ECLA1</strain>
    </source>
</reference>
<keyword evidence="2" id="KW-0479">Metal-binding</keyword>
<protein>
    <recommendedName>
        <fullName evidence="7">Fucolectin tachylectin-4 pentraxin-1 domain-containing protein</fullName>
    </recommendedName>
</protein>
<feature type="transmembrane region" description="Helical" evidence="5">
    <location>
        <begin position="485"/>
        <end position="510"/>
    </location>
</feature>
<keyword evidence="6" id="KW-0732">Signal</keyword>
<dbReference type="EMBL" id="JAWDGP010004190">
    <property type="protein sequence ID" value="KAK3766892.1"/>
    <property type="molecule type" value="Genomic_DNA"/>
</dbReference>
<evidence type="ECO:0000259" key="7">
    <source>
        <dbReference type="SMART" id="SM00607"/>
    </source>
</evidence>
<evidence type="ECO:0000256" key="3">
    <source>
        <dbReference type="ARBA" id="ARBA00022837"/>
    </source>
</evidence>
<feature type="chain" id="PRO_5042225085" description="Fucolectin tachylectin-4 pentraxin-1 domain-containing protein" evidence="6">
    <location>
        <begin position="25"/>
        <end position="566"/>
    </location>
</feature>
<keyword evidence="3" id="KW-0106">Calcium</keyword>
<sequence>MFSGFAWLLLAVVFTALISNHISSAHCQVPGWFGNGCRYQCHCVNSGACNATTGSCPNGCNPGWFGPACQYVSSKFSPSGTGSNLTWLTDNDPGTCNDGNLHTITLVLDTPQPLTWLRLVVNDPDLLNHFHDVQHQYIGILGCSAAKTARVDDHTIDVACDTTYAVSHVTLTGSRLETLCSLYISGGRNVALKQPAKLGSTFGEWTADKAVDGITHHQNTAQTCAHTLERPAWWALNFNGPVRAMQFKMFSRQDCCLEQLVGFQLDAFHKISDTINVFSYIDATSKLSRKIEYTITPTPIITKSVKRVYIAKSANSQYLTICELMVFGDSVCESSKFGRECERQCNCAGQKPCFVSTGGCPSGCAPGFMGQDCSIACPRGRYGSGCLKACSVHCDGRNKDCDARDGTCLTGCEPGYLPPKCDLKCNTSTFGKRCEEMCTNCLRGDCNHLTGKCKSCPPNFVGDYCEQAVATAKSVEEVAAGISNISVIVIVVVFVALCSAVTIISVCLIVKKSSARVPDSQYDIPMGPVTCGGQSESLPQNSQSQRDSYLFPSIMQPLPENIYEMP</sequence>
<feature type="domain" description="Fucolectin tachylectin-4 pentraxin-1" evidence="7">
    <location>
        <begin position="187"/>
        <end position="332"/>
    </location>
</feature>
<dbReference type="InterPro" id="IPR006585">
    <property type="entry name" value="FTP1"/>
</dbReference>
<evidence type="ECO:0000256" key="2">
    <source>
        <dbReference type="ARBA" id="ARBA00022723"/>
    </source>
</evidence>
<gene>
    <name evidence="8" type="ORF">RRG08_040415</name>
</gene>
<evidence type="ECO:0000256" key="1">
    <source>
        <dbReference type="ARBA" id="ARBA00022536"/>
    </source>
</evidence>
<dbReference type="Gene3D" id="2.60.120.260">
    <property type="entry name" value="Galactose-binding domain-like"/>
    <property type="match status" value="1"/>
</dbReference>
<evidence type="ECO:0000256" key="4">
    <source>
        <dbReference type="ARBA" id="ARBA00023157"/>
    </source>
</evidence>
<proteinExistence type="predicted"/>
<organism evidence="8 9">
    <name type="scientific">Elysia crispata</name>
    <name type="common">lettuce slug</name>
    <dbReference type="NCBI Taxonomy" id="231223"/>
    <lineage>
        <taxon>Eukaryota</taxon>
        <taxon>Metazoa</taxon>
        <taxon>Spiralia</taxon>
        <taxon>Lophotrochozoa</taxon>
        <taxon>Mollusca</taxon>
        <taxon>Gastropoda</taxon>
        <taxon>Heterobranchia</taxon>
        <taxon>Euthyneura</taxon>
        <taxon>Panpulmonata</taxon>
        <taxon>Sacoglossa</taxon>
        <taxon>Placobranchoidea</taxon>
        <taxon>Plakobranchidae</taxon>
        <taxon>Elysia</taxon>
    </lineage>
</organism>
<keyword evidence="5" id="KW-0472">Membrane</keyword>
<dbReference type="Proteomes" id="UP001283361">
    <property type="component" value="Unassembled WGS sequence"/>
</dbReference>
<evidence type="ECO:0000256" key="5">
    <source>
        <dbReference type="SAM" id="Phobius"/>
    </source>
</evidence>
<accession>A0AAE1DDW0</accession>
<evidence type="ECO:0000313" key="9">
    <source>
        <dbReference type="Proteomes" id="UP001283361"/>
    </source>
</evidence>
<dbReference type="Gene3D" id="2.170.300.10">
    <property type="entry name" value="Tie2 ligand-binding domain superfamily"/>
    <property type="match status" value="2"/>
</dbReference>
<keyword evidence="5" id="KW-0812">Transmembrane</keyword>
<keyword evidence="1" id="KW-0245">EGF-like domain</keyword>
<keyword evidence="9" id="KW-1185">Reference proteome</keyword>
<evidence type="ECO:0000313" key="8">
    <source>
        <dbReference type="EMBL" id="KAK3766892.1"/>
    </source>
</evidence>
<dbReference type="InterPro" id="IPR042635">
    <property type="entry name" value="MEGF10/SREC1/2-like"/>
</dbReference>
<feature type="signal peptide" evidence="6">
    <location>
        <begin position="1"/>
        <end position="24"/>
    </location>
</feature>
<dbReference type="GO" id="GO:0005044">
    <property type="term" value="F:scavenger receptor activity"/>
    <property type="evidence" value="ECO:0007669"/>
    <property type="project" value="InterPro"/>
</dbReference>
<dbReference type="PANTHER" id="PTHR24043">
    <property type="entry name" value="SCAVENGER RECEPTOR CLASS F"/>
    <property type="match status" value="1"/>
</dbReference>
<keyword evidence="4" id="KW-1015">Disulfide bond</keyword>
<dbReference type="AlphaFoldDB" id="A0AAE1DDW0"/>
<dbReference type="InterPro" id="IPR008979">
    <property type="entry name" value="Galactose-bd-like_sf"/>
</dbReference>